<evidence type="ECO:0000256" key="1">
    <source>
        <dbReference type="SAM" id="SignalP"/>
    </source>
</evidence>
<dbReference type="Gene3D" id="2.60.40.10">
    <property type="entry name" value="Immunoglobulins"/>
    <property type="match status" value="1"/>
</dbReference>
<proteinExistence type="predicted"/>
<dbReference type="EMBL" id="HBUF01189055">
    <property type="protein sequence ID" value="CAG6657631.1"/>
    <property type="molecule type" value="Transcribed_RNA"/>
</dbReference>
<feature type="signal peptide" evidence="1">
    <location>
        <begin position="1"/>
        <end position="29"/>
    </location>
</feature>
<dbReference type="InterPro" id="IPR036179">
    <property type="entry name" value="Ig-like_dom_sf"/>
</dbReference>
<dbReference type="EMBL" id="HBUF01012578">
    <property type="protein sequence ID" value="CAG6608659.1"/>
    <property type="molecule type" value="Transcribed_RNA"/>
</dbReference>
<dbReference type="SUPFAM" id="SSF48726">
    <property type="entry name" value="Immunoglobulin"/>
    <property type="match status" value="1"/>
</dbReference>
<organism evidence="2">
    <name type="scientific">Cacopsylla melanoneura</name>
    <dbReference type="NCBI Taxonomy" id="428564"/>
    <lineage>
        <taxon>Eukaryota</taxon>
        <taxon>Metazoa</taxon>
        <taxon>Ecdysozoa</taxon>
        <taxon>Arthropoda</taxon>
        <taxon>Hexapoda</taxon>
        <taxon>Insecta</taxon>
        <taxon>Pterygota</taxon>
        <taxon>Neoptera</taxon>
        <taxon>Paraneoptera</taxon>
        <taxon>Hemiptera</taxon>
        <taxon>Sternorrhyncha</taxon>
        <taxon>Psylloidea</taxon>
        <taxon>Psyllidae</taxon>
        <taxon>Psyllinae</taxon>
        <taxon>Cacopsylla</taxon>
    </lineage>
</organism>
<dbReference type="EMBL" id="HBUF01189053">
    <property type="protein sequence ID" value="CAG6657629.1"/>
    <property type="molecule type" value="Transcribed_RNA"/>
</dbReference>
<sequence>MQVKTSVMQIPVNLSLFLILWIGVREVNSFEEWWVSYDVIGSLLGSNVSLECQTRVNKFSNHWEFNKKLENRRQFQYWAFGHKMILPSMDTDKYHYNHTEYQENPDEYRTTMRLDIKHLEPEDFGVYQCISQPGVQGQTTQHIRLFEIPVPNSMTKDSSEIINRAGEVNVLLNIT</sequence>
<keyword evidence="1" id="KW-0732">Signal</keyword>
<dbReference type="InterPro" id="IPR013783">
    <property type="entry name" value="Ig-like_fold"/>
</dbReference>
<feature type="chain" id="PRO_5036261923" description="Ig-like domain-containing protein" evidence="1">
    <location>
        <begin position="30"/>
        <end position="175"/>
    </location>
</feature>
<dbReference type="EMBL" id="HBUF01623568">
    <property type="protein sequence ID" value="CAG6781560.1"/>
    <property type="molecule type" value="Transcribed_RNA"/>
</dbReference>
<dbReference type="EMBL" id="HBUF01012579">
    <property type="protein sequence ID" value="CAG6608660.1"/>
    <property type="molecule type" value="Transcribed_RNA"/>
</dbReference>
<dbReference type="EMBL" id="HBUF01623567">
    <property type="protein sequence ID" value="CAG6781559.1"/>
    <property type="molecule type" value="Transcribed_RNA"/>
</dbReference>
<evidence type="ECO:0000313" key="2">
    <source>
        <dbReference type="EMBL" id="CAG6657631.1"/>
    </source>
</evidence>
<protein>
    <recommendedName>
        <fullName evidence="3">Ig-like domain-containing protein</fullName>
    </recommendedName>
</protein>
<name>A0A8D8RWL8_9HEMI</name>
<reference evidence="2" key="1">
    <citation type="submission" date="2021-05" db="EMBL/GenBank/DDBJ databases">
        <authorList>
            <person name="Alioto T."/>
            <person name="Alioto T."/>
            <person name="Gomez Garrido J."/>
        </authorList>
    </citation>
    <scope>NUCLEOTIDE SEQUENCE</scope>
</reference>
<accession>A0A8D8RWL8</accession>
<dbReference type="EMBL" id="HBUF01189054">
    <property type="protein sequence ID" value="CAG6657630.1"/>
    <property type="molecule type" value="Transcribed_RNA"/>
</dbReference>
<dbReference type="EMBL" id="HBUF01372130">
    <property type="protein sequence ID" value="CAG6726687.1"/>
    <property type="molecule type" value="Transcribed_RNA"/>
</dbReference>
<dbReference type="AlphaFoldDB" id="A0A8D8RWL8"/>
<dbReference type="EMBL" id="HBUF01623570">
    <property type="protein sequence ID" value="CAG6781562.1"/>
    <property type="molecule type" value="Transcribed_RNA"/>
</dbReference>
<dbReference type="EMBL" id="HBUF01012580">
    <property type="protein sequence ID" value="CAG6608661.1"/>
    <property type="molecule type" value="Transcribed_RNA"/>
</dbReference>
<dbReference type="EMBL" id="HBUF01623569">
    <property type="protein sequence ID" value="CAG6781561.1"/>
    <property type="molecule type" value="Transcribed_RNA"/>
</dbReference>
<evidence type="ECO:0008006" key="3">
    <source>
        <dbReference type="Google" id="ProtNLM"/>
    </source>
</evidence>
<dbReference type="EMBL" id="HBUF01372129">
    <property type="protein sequence ID" value="CAG6726686.1"/>
    <property type="molecule type" value="Transcribed_RNA"/>
</dbReference>